<dbReference type="GO" id="GO:0005737">
    <property type="term" value="C:cytoplasm"/>
    <property type="evidence" value="ECO:0007669"/>
    <property type="project" value="TreeGrafter"/>
</dbReference>
<evidence type="ECO:0000259" key="1">
    <source>
        <dbReference type="Pfam" id="PF00149"/>
    </source>
</evidence>
<reference evidence="2 3" key="1">
    <citation type="submission" date="2016-10" db="EMBL/GenBank/DDBJ databases">
        <authorList>
            <person name="de Groot N.N."/>
        </authorList>
    </citation>
    <scope>NUCLEOTIDE SEQUENCE [LARGE SCALE GENOMIC DNA]</scope>
    <source>
        <strain evidence="2 3">DSM 8537</strain>
    </source>
</reference>
<organism evidence="2 3">
    <name type="scientific">Paracoccus aminovorans</name>
    <dbReference type="NCBI Taxonomy" id="34004"/>
    <lineage>
        <taxon>Bacteria</taxon>
        <taxon>Pseudomonadati</taxon>
        <taxon>Pseudomonadota</taxon>
        <taxon>Alphaproteobacteria</taxon>
        <taxon>Rhodobacterales</taxon>
        <taxon>Paracoccaceae</taxon>
        <taxon>Paracoccus</taxon>
    </lineage>
</organism>
<dbReference type="RefSeq" id="WP_074966107.1">
    <property type="nucleotide sequence ID" value="NZ_CBCRYP010000001.1"/>
</dbReference>
<dbReference type="AlphaFoldDB" id="A0A1I2XV16"/>
<dbReference type="Pfam" id="PF00149">
    <property type="entry name" value="Metallophos"/>
    <property type="match status" value="1"/>
</dbReference>
<protein>
    <submittedName>
        <fullName evidence="2">Serine/threonine protein phosphatase 1</fullName>
    </submittedName>
</protein>
<keyword evidence="3" id="KW-1185">Reference proteome</keyword>
<dbReference type="Proteomes" id="UP000183635">
    <property type="component" value="Unassembled WGS sequence"/>
</dbReference>
<dbReference type="PANTHER" id="PTHR42850:SF4">
    <property type="entry name" value="ZINC-DEPENDENT ENDOPOLYPHOSPHATASE"/>
    <property type="match status" value="1"/>
</dbReference>
<dbReference type="GO" id="GO:0008803">
    <property type="term" value="F:bis(5'-nucleosyl)-tetraphosphatase (symmetrical) activity"/>
    <property type="evidence" value="ECO:0007669"/>
    <property type="project" value="TreeGrafter"/>
</dbReference>
<dbReference type="PANTHER" id="PTHR42850">
    <property type="entry name" value="METALLOPHOSPHOESTERASE"/>
    <property type="match status" value="1"/>
</dbReference>
<dbReference type="InterPro" id="IPR029052">
    <property type="entry name" value="Metallo-depent_PP-like"/>
</dbReference>
<dbReference type="Gene3D" id="3.60.21.10">
    <property type="match status" value="1"/>
</dbReference>
<dbReference type="GO" id="GO:0016791">
    <property type="term" value="F:phosphatase activity"/>
    <property type="evidence" value="ECO:0007669"/>
    <property type="project" value="TreeGrafter"/>
</dbReference>
<proteinExistence type="predicted"/>
<dbReference type="InterPro" id="IPR004843">
    <property type="entry name" value="Calcineurin-like_PHP"/>
</dbReference>
<dbReference type="SUPFAM" id="SSF56300">
    <property type="entry name" value="Metallo-dependent phosphatases"/>
    <property type="match status" value="1"/>
</dbReference>
<dbReference type="OrthoDB" id="9807890at2"/>
<dbReference type="InterPro" id="IPR050126">
    <property type="entry name" value="Ap4A_hydrolase"/>
</dbReference>
<feature type="domain" description="Calcineurin-like phosphoesterase" evidence="1">
    <location>
        <begin position="1"/>
        <end position="207"/>
    </location>
</feature>
<gene>
    <name evidence="2" type="ORF">SAMN04488021_102129</name>
</gene>
<accession>A0A1I2XV16</accession>
<evidence type="ECO:0000313" key="2">
    <source>
        <dbReference type="EMBL" id="SFH17324.1"/>
    </source>
</evidence>
<dbReference type="GO" id="GO:0110154">
    <property type="term" value="P:RNA decapping"/>
    <property type="evidence" value="ECO:0007669"/>
    <property type="project" value="TreeGrafter"/>
</dbReference>
<evidence type="ECO:0000313" key="3">
    <source>
        <dbReference type="Proteomes" id="UP000183635"/>
    </source>
</evidence>
<name>A0A1I2XV16_9RHOB</name>
<dbReference type="STRING" id="34004.SAMN04488021_102129"/>
<dbReference type="CDD" id="cd00144">
    <property type="entry name" value="MPP_PPP_family"/>
    <property type="match status" value="1"/>
</dbReference>
<sequence>MRTYAIGDIHGRLELLLRAHERIARDDAARGGASQVVHVGDLLDRGPDSRGVVDYLMRGQAEGRPWIVLKGNHDRFLPRFAAQPGWIDPGLTSGRHWLDHTTLGAAETLASYGVEVGDHARTHAAVLRAVPQAQLDWLEALPLWHLIPQALFVHAGIRPGIDLARQTAQDLVWIRKGFLDHAGDHGVLVVHGHTVVDRVTHFGNRLAVDTGAAYGGPLSVVVFDETGLHLLAEDGREPIVPPQGCGRAAIAQA</sequence>
<dbReference type="EMBL" id="FOPU01000002">
    <property type="protein sequence ID" value="SFH17324.1"/>
    <property type="molecule type" value="Genomic_DNA"/>
</dbReference>